<gene>
    <name evidence="1" type="ORF">RF11_13195</name>
</gene>
<accession>A0A0C2J1K0</accession>
<reference evidence="1 2" key="1">
    <citation type="journal article" date="2014" name="Genome Biol. Evol.">
        <title>The genome of the myxosporean Thelohanellus kitauei shows adaptations to nutrient acquisition within its fish host.</title>
        <authorList>
            <person name="Yang Y."/>
            <person name="Xiong J."/>
            <person name="Zhou Z."/>
            <person name="Huo F."/>
            <person name="Miao W."/>
            <person name="Ran C."/>
            <person name="Liu Y."/>
            <person name="Zhang J."/>
            <person name="Feng J."/>
            <person name="Wang M."/>
            <person name="Wang M."/>
            <person name="Wang L."/>
            <person name="Yao B."/>
        </authorList>
    </citation>
    <scope>NUCLEOTIDE SEQUENCE [LARGE SCALE GENOMIC DNA]</scope>
    <source>
        <strain evidence="1">Wuqing</strain>
    </source>
</reference>
<proteinExistence type="predicted"/>
<protein>
    <submittedName>
        <fullName evidence="1">Uncharacterized protein</fullName>
    </submittedName>
</protein>
<evidence type="ECO:0000313" key="1">
    <source>
        <dbReference type="EMBL" id="KII71729.1"/>
    </source>
</evidence>
<dbReference type="AlphaFoldDB" id="A0A0C2J1K0"/>
<dbReference type="Proteomes" id="UP000031668">
    <property type="component" value="Unassembled WGS sequence"/>
</dbReference>
<dbReference type="EMBL" id="JWZT01001639">
    <property type="protein sequence ID" value="KII71729.1"/>
    <property type="molecule type" value="Genomic_DNA"/>
</dbReference>
<organism evidence="1 2">
    <name type="scientific">Thelohanellus kitauei</name>
    <name type="common">Myxosporean</name>
    <dbReference type="NCBI Taxonomy" id="669202"/>
    <lineage>
        <taxon>Eukaryota</taxon>
        <taxon>Metazoa</taxon>
        <taxon>Cnidaria</taxon>
        <taxon>Myxozoa</taxon>
        <taxon>Myxosporea</taxon>
        <taxon>Bivalvulida</taxon>
        <taxon>Platysporina</taxon>
        <taxon>Myxobolidae</taxon>
        <taxon>Thelohanellus</taxon>
    </lineage>
</organism>
<sequence>MKSFTFQLVGYSDDGRALLKKLSSQSFNSLVIFLAKLKINVENTEIVSQATEHNHPPNPKENSVRRIRHNMKTLVLSTEARSRQIISETLRDSTPELPAIISDP</sequence>
<evidence type="ECO:0000313" key="2">
    <source>
        <dbReference type="Proteomes" id="UP000031668"/>
    </source>
</evidence>
<keyword evidence="2" id="KW-1185">Reference proteome</keyword>
<comment type="caution">
    <text evidence="1">The sequence shown here is derived from an EMBL/GenBank/DDBJ whole genome shotgun (WGS) entry which is preliminary data.</text>
</comment>
<name>A0A0C2J1K0_THEKT</name>